<evidence type="ECO:0000313" key="1">
    <source>
        <dbReference type="Proteomes" id="UP001652582"/>
    </source>
</evidence>
<organism evidence="1 2">
    <name type="scientific">Bicyclus anynana</name>
    <name type="common">Squinting bush brown butterfly</name>
    <dbReference type="NCBI Taxonomy" id="110368"/>
    <lineage>
        <taxon>Eukaryota</taxon>
        <taxon>Metazoa</taxon>
        <taxon>Ecdysozoa</taxon>
        <taxon>Arthropoda</taxon>
        <taxon>Hexapoda</taxon>
        <taxon>Insecta</taxon>
        <taxon>Pterygota</taxon>
        <taxon>Neoptera</taxon>
        <taxon>Endopterygota</taxon>
        <taxon>Lepidoptera</taxon>
        <taxon>Glossata</taxon>
        <taxon>Ditrysia</taxon>
        <taxon>Papilionoidea</taxon>
        <taxon>Nymphalidae</taxon>
        <taxon>Satyrinae</taxon>
        <taxon>Satyrini</taxon>
        <taxon>Mycalesina</taxon>
        <taxon>Bicyclus</taxon>
    </lineage>
</organism>
<reference evidence="2" key="1">
    <citation type="submission" date="2025-08" db="UniProtKB">
        <authorList>
            <consortium name="RefSeq"/>
        </authorList>
    </citation>
    <scope>IDENTIFICATION</scope>
</reference>
<sequence>MELQDSEGVVVVEEAASVAASAVESHPHRTALQDHHPNTDLLQNPQAVTVHHLAYLQVTVSHLNHLGLTVCPDLQRPATVYQLDLRLRTELLRSHRALTESLQALMALLLVHSEAAAAVEFPLHTEHQATAVAVVVAVESHLHMEPLVMVVAAVVEESHLRTEPQAMAAAVVVEEYHLRMEHPVMVAAAVEVSLLHTEPLAMVEAAEAVAAESPHPTAPLALDLALDLEEAVEFHHLTVLLATGLAVVAAAVEYHPPMAHLPARMEHLRLVHLEAEVHLAHLAQAYHPLTVFPHLDPEDLSVLAVVFQVHTELLRSVHLVQVESRLHMELLLDRMVEVEAGPLIRTVFPYHLAEVDQDLVAQDLEAADHLQVMVHLHLFPQAVMERQVVAEEDTLQEEDIALVDLEDILLVALEDILLVALEDTLLADPVDTLLGADMVQVDILPEVQGVDIRLVVQEVDILLAVQGVDIPLEVQAEGTALEVQEEDTALADQVDIAPADLEVIPQGVDMDLVDIPPVVDTDRVDILLAVLGVVIALVVPEAIAQVGDTPLEAEEVATRQQCQLPSAKAMTPVADMCTKSKFPFLIHVSGG</sequence>
<gene>
    <name evidence="2" type="primary">LOC112050754</name>
</gene>
<name>A0ABM3LL50_BICAN</name>
<dbReference type="RefSeq" id="XP_052739780.1">
    <property type="nucleotide sequence ID" value="XM_052883820.1"/>
</dbReference>
<accession>A0ABM3LL50</accession>
<dbReference type="GeneID" id="112050754"/>
<keyword evidence="1" id="KW-1185">Reference proteome</keyword>
<dbReference type="Proteomes" id="UP001652582">
    <property type="component" value="Chromosome 10"/>
</dbReference>
<protein>
    <submittedName>
        <fullName evidence="2">Uncharacterized protein LOC112050754 isoform X2</fullName>
    </submittedName>
</protein>
<evidence type="ECO:0000313" key="2">
    <source>
        <dbReference type="RefSeq" id="XP_052739780.1"/>
    </source>
</evidence>
<proteinExistence type="predicted"/>